<name>A0AAV1YSC9_9ARAC</name>
<sequence length="54" mass="5873">HYIPNPLPLRGTSSLGVTGFTTPRYPSVCSPFRFGLLLVLLLFPSLEGRRGSSP</sequence>
<comment type="caution">
    <text evidence="1">The sequence shown here is derived from an EMBL/GenBank/DDBJ whole genome shotgun (WGS) entry which is preliminary data.</text>
</comment>
<protein>
    <submittedName>
        <fullName evidence="1">Uncharacterized protein</fullName>
    </submittedName>
</protein>
<dbReference type="AlphaFoldDB" id="A0AAV1YSC9"/>
<evidence type="ECO:0000313" key="1">
    <source>
        <dbReference type="EMBL" id="CAL1261642.1"/>
    </source>
</evidence>
<dbReference type="Proteomes" id="UP001497382">
    <property type="component" value="Unassembled WGS sequence"/>
</dbReference>
<proteinExistence type="predicted"/>
<keyword evidence="2" id="KW-1185">Reference proteome</keyword>
<accession>A0AAV1YSC9</accession>
<gene>
    <name evidence="1" type="ORF">LARSCL_LOCUS526</name>
</gene>
<evidence type="ECO:0000313" key="2">
    <source>
        <dbReference type="Proteomes" id="UP001497382"/>
    </source>
</evidence>
<feature type="non-terminal residue" evidence="1">
    <location>
        <position position="1"/>
    </location>
</feature>
<dbReference type="EMBL" id="CAXIEN010000003">
    <property type="protein sequence ID" value="CAL1261642.1"/>
    <property type="molecule type" value="Genomic_DNA"/>
</dbReference>
<reference evidence="1 2" key="1">
    <citation type="submission" date="2024-04" db="EMBL/GenBank/DDBJ databases">
        <authorList>
            <person name="Rising A."/>
            <person name="Reimegard J."/>
            <person name="Sonavane S."/>
            <person name="Akerstrom W."/>
            <person name="Nylinder S."/>
            <person name="Hedman E."/>
            <person name="Kallberg Y."/>
        </authorList>
    </citation>
    <scope>NUCLEOTIDE SEQUENCE [LARGE SCALE GENOMIC DNA]</scope>
</reference>
<organism evidence="1 2">
    <name type="scientific">Larinioides sclopetarius</name>
    <dbReference type="NCBI Taxonomy" id="280406"/>
    <lineage>
        <taxon>Eukaryota</taxon>
        <taxon>Metazoa</taxon>
        <taxon>Ecdysozoa</taxon>
        <taxon>Arthropoda</taxon>
        <taxon>Chelicerata</taxon>
        <taxon>Arachnida</taxon>
        <taxon>Araneae</taxon>
        <taxon>Araneomorphae</taxon>
        <taxon>Entelegynae</taxon>
        <taxon>Araneoidea</taxon>
        <taxon>Araneidae</taxon>
        <taxon>Larinioides</taxon>
    </lineage>
</organism>